<sequence>MPTKSPSHIQVVNRSFDPFTQCKRGTTTDYFFFHTFLLAVFPDIATRACSLLVCVLVGFDLVYLTLLLCFLWQLVVNKILP</sequence>
<feature type="transmembrane region" description="Helical" evidence="1">
    <location>
        <begin position="51"/>
        <end position="75"/>
    </location>
</feature>
<reference evidence="2" key="1">
    <citation type="submission" date="2014-09" db="EMBL/GenBank/DDBJ databases">
        <authorList>
            <person name="Magalhaes I.L.F."/>
            <person name="Oliveira U."/>
            <person name="Santos F.R."/>
            <person name="Vidigal T.H.D.A."/>
            <person name="Brescovit A.D."/>
            <person name="Santos A.J."/>
        </authorList>
    </citation>
    <scope>NUCLEOTIDE SEQUENCE</scope>
    <source>
        <tissue evidence="2">Shoot tissue taken approximately 20 cm above the soil surface</tissue>
    </source>
</reference>
<evidence type="ECO:0000313" key="2">
    <source>
        <dbReference type="EMBL" id="JAD49215.1"/>
    </source>
</evidence>
<protein>
    <submittedName>
        <fullName evidence="2">Uncharacterized protein</fullName>
    </submittedName>
</protein>
<reference evidence="2" key="2">
    <citation type="journal article" date="2015" name="Data Brief">
        <title>Shoot transcriptome of the giant reed, Arundo donax.</title>
        <authorList>
            <person name="Barrero R.A."/>
            <person name="Guerrero F.D."/>
            <person name="Moolhuijzen P."/>
            <person name="Goolsby J.A."/>
            <person name="Tidwell J."/>
            <person name="Bellgard S.E."/>
            <person name="Bellgard M.I."/>
        </authorList>
    </citation>
    <scope>NUCLEOTIDE SEQUENCE</scope>
    <source>
        <tissue evidence="2">Shoot tissue taken approximately 20 cm above the soil surface</tissue>
    </source>
</reference>
<dbReference type="AlphaFoldDB" id="A0A0A9AJV2"/>
<organism evidence="2">
    <name type="scientific">Arundo donax</name>
    <name type="common">Giant reed</name>
    <name type="synonym">Donax arundinaceus</name>
    <dbReference type="NCBI Taxonomy" id="35708"/>
    <lineage>
        <taxon>Eukaryota</taxon>
        <taxon>Viridiplantae</taxon>
        <taxon>Streptophyta</taxon>
        <taxon>Embryophyta</taxon>
        <taxon>Tracheophyta</taxon>
        <taxon>Spermatophyta</taxon>
        <taxon>Magnoliopsida</taxon>
        <taxon>Liliopsida</taxon>
        <taxon>Poales</taxon>
        <taxon>Poaceae</taxon>
        <taxon>PACMAD clade</taxon>
        <taxon>Arundinoideae</taxon>
        <taxon>Arundineae</taxon>
        <taxon>Arundo</taxon>
    </lineage>
</organism>
<accession>A0A0A9AJV2</accession>
<name>A0A0A9AJV2_ARUDO</name>
<proteinExistence type="predicted"/>
<keyword evidence="1" id="KW-0472">Membrane</keyword>
<evidence type="ECO:0000256" key="1">
    <source>
        <dbReference type="SAM" id="Phobius"/>
    </source>
</evidence>
<dbReference type="EMBL" id="GBRH01248680">
    <property type="protein sequence ID" value="JAD49215.1"/>
    <property type="molecule type" value="Transcribed_RNA"/>
</dbReference>
<keyword evidence="1" id="KW-1133">Transmembrane helix</keyword>
<keyword evidence="1" id="KW-0812">Transmembrane</keyword>